<keyword evidence="3 6" id="KW-0560">Oxidoreductase</keyword>
<comment type="function">
    <text evidence="6">Also exhibits azoreductase activity. Catalyzes the reductive cleavage of the azo bond in aromatic azo compounds to the corresponding amines.</text>
</comment>
<dbReference type="InterPro" id="IPR003680">
    <property type="entry name" value="Flavodoxin_fold"/>
</dbReference>
<organism evidence="8 9">
    <name type="scientific">Acinetobacter gerneri</name>
    <dbReference type="NCBI Taxonomy" id="202952"/>
    <lineage>
        <taxon>Bacteria</taxon>
        <taxon>Pseudomonadati</taxon>
        <taxon>Pseudomonadota</taxon>
        <taxon>Gammaproteobacteria</taxon>
        <taxon>Moraxellales</taxon>
        <taxon>Moraxellaceae</taxon>
        <taxon>Acinetobacter</taxon>
    </lineage>
</organism>
<dbReference type="Gene3D" id="3.40.50.360">
    <property type="match status" value="1"/>
</dbReference>
<keyword evidence="2 6" id="KW-0288">FMN</keyword>
<evidence type="ECO:0000256" key="2">
    <source>
        <dbReference type="ARBA" id="ARBA00022643"/>
    </source>
</evidence>
<gene>
    <name evidence="6" type="primary">azoR</name>
    <name evidence="8" type="ORF">RFH51_10265</name>
</gene>
<dbReference type="PANTHER" id="PTHR43741:SF2">
    <property type="entry name" value="FMN-DEPENDENT NADH:QUINONE OXIDOREDUCTASE"/>
    <property type="match status" value="1"/>
</dbReference>
<dbReference type="AlphaFoldDB" id="A0AAW8JJU4"/>
<dbReference type="EC" id="1.7.1.17" evidence="6"/>
<dbReference type="RefSeq" id="WP_308956357.1">
    <property type="nucleotide sequence ID" value="NZ_JAVICY010000015.1"/>
</dbReference>
<name>A0AAW8JJU4_9GAMM</name>
<accession>A0AAW8JJU4</accession>
<evidence type="ECO:0000259" key="7">
    <source>
        <dbReference type="Pfam" id="PF02525"/>
    </source>
</evidence>
<reference evidence="8" key="1">
    <citation type="submission" date="2023-08" db="EMBL/GenBank/DDBJ databases">
        <title>Emergence of clinically-relevant ST2 carbapenem-resistant Acinetobacter baumannii strains in hospital sewages in Zhejiang, East of China.</title>
        <authorList>
            <person name="Kaichao C."/>
            <person name="Zhang R."/>
        </authorList>
    </citation>
    <scope>NUCLEOTIDE SEQUENCE</scope>
    <source>
        <strain evidence="8">M-SY-60</strain>
    </source>
</reference>
<dbReference type="InterPro" id="IPR023048">
    <property type="entry name" value="NADH:quinone_OxRdtase_FMN_depd"/>
</dbReference>
<sequence length="220" mass="25001">MSRILHIDSSVRTGVSGQDAHGSLTRRLSKLFVNTWKINHDQTEVKVRDVGQFPPKLIDQDWIVAEFGHADEAFKKARMHESDALIEELHWADIIVIGVPMYNFGPPAHLKAYIDNIVRVNKTYRLDHTLENPYIGLLNSNKYVVLLSSRGGHDFDQPNAFFTNHVEASLKTAFNFIGLNQFSEIAIEYQEHGGEALENSILLAEKKTIQLVEHLLEKSQ</sequence>
<comment type="subunit">
    <text evidence="6">Homodimer.</text>
</comment>
<dbReference type="Pfam" id="PF02525">
    <property type="entry name" value="Flavodoxin_2"/>
    <property type="match status" value="1"/>
</dbReference>
<evidence type="ECO:0000313" key="9">
    <source>
        <dbReference type="Proteomes" id="UP001243195"/>
    </source>
</evidence>
<comment type="caution">
    <text evidence="6">Lacks conserved residue(s) required for the propagation of feature annotation.</text>
</comment>
<feature type="binding site" evidence="6">
    <location>
        <begin position="101"/>
        <end position="104"/>
    </location>
    <ligand>
        <name>FMN</name>
        <dbReference type="ChEBI" id="CHEBI:58210"/>
    </ligand>
</feature>
<proteinExistence type="inferred from homology"/>
<dbReference type="GO" id="GO:0016655">
    <property type="term" value="F:oxidoreductase activity, acting on NAD(P)H, quinone or similar compound as acceptor"/>
    <property type="evidence" value="ECO:0007669"/>
    <property type="project" value="InterPro"/>
</dbReference>
<dbReference type="Proteomes" id="UP001243195">
    <property type="component" value="Unassembled WGS sequence"/>
</dbReference>
<feature type="binding site" evidence="6">
    <location>
        <begin position="149"/>
        <end position="152"/>
    </location>
    <ligand>
        <name>FMN</name>
        <dbReference type="ChEBI" id="CHEBI:58210"/>
    </ligand>
</feature>
<feature type="binding site" evidence="6">
    <location>
        <position position="10"/>
    </location>
    <ligand>
        <name>FMN</name>
        <dbReference type="ChEBI" id="CHEBI:58210"/>
    </ligand>
</feature>
<dbReference type="InterPro" id="IPR050104">
    <property type="entry name" value="FMN-dep_NADH:Q_OxRdtase_AzoR1"/>
</dbReference>
<dbReference type="GO" id="GO:0009055">
    <property type="term" value="F:electron transfer activity"/>
    <property type="evidence" value="ECO:0007669"/>
    <property type="project" value="UniProtKB-UniRule"/>
</dbReference>
<evidence type="ECO:0000256" key="4">
    <source>
        <dbReference type="ARBA" id="ARBA00023027"/>
    </source>
</evidence>
<comment type="catalytic activity">
    <reaction evidence="5">
        <text>N,N-dimethyl-1,4-phenylenediamine + anthranilate + 2 NAD(+) = 2-(4-dimethylaminophenyl)diazenylbenzoate + 2 NADH + 2 H(+)</text>
        <dbReference type="Rhea" id="RHEA:55872"/>
        <dbReference type="ChEBI" id="CHEBI:15378"/>
        <dbReference type="ChEBI" id="CHEBI:15783"/>
        <dbReference type="ChEBI" id="CHEBI:16567"/>
        <dbReference type="ChEBI" id="CHEBI:57540"/>
        <dbReference type="ChEBI" id="CHEBI:57945"/>
        <dbReference type="ChEBI" id="CHEBI:71579"/>
        <dbReference type="EC" id="1.7.1.17"/>
    </reaction>
    <physiologicalReaction direction="right-to-left" evidence="5">
        <dbReference type="Rhea" id="RHEA:55874"/>
    </physiologicalReaction>
</comment>
<dbReference type="HAMAP" id="MF_01216">
    <property type="entry name" value="Azoreductase_type1"/>
    <property type="match status" value="1"/>
</dbReference>
<dbReference type="EC" id="1.6.5.-" evidence="6"/>
<keyword evidence="4 6" id="KW-0520">NAD</keyword>
<evidence type="ECO:0000256" key="6">
    <source>
        <dbReference type="HAMAP-Rule" id="MF_01216"/>
    </source>
</evidence>
<feature type="domain" description="Flavodoxin-like fold" evidence="7">
    <location>
        <begin position="3"/>
        <end position="196"/>
    </location>
</feature>
<dbReference type="GO" id="GO:0016652">
    <property type="term" value="F:oxidoreductase activity, acting on NAD(P)H as acceptor"/>
    <property type="evidence" value="ECO:0007669"/>
    <property type="project" value="UniProtKB-UniRule"/>
</dbReference>
<comment type="similarity">
    <text evidence="6">Belongs to the azoreductase type 1 family.</text>
</comment>
<protein>
    <recommendedName>
        <fullName evidence="6">FMN dependent NADH:quinone oxidoreductase</fullName>
        <ecNumber evidence="6">1.6.5.-</ecNumber>
    </recommendedName>
    <alternativeName>
        <fullName evidence="6">Azo-dye reductase</fullName>
    </alternativeName>
    <alternativeName>
        <fullName evidence="6">FMN-dependent NADH-azo compound oxidoreductase</fullName>
    </alternativeName>
    <alternativeName>
        <fullName evidence="6">FMN-dependent NADH-azoreductase</fullName>
        <ecNumber evidence="6">1.7.1.17</ecNumber>
    </alternativeName>
</protein>
<comment type="function">
    <text evidence="6">Quinone reductase that provides resistance to thiol-specific stress caused by electrophilic quinones.</text>
</comment>
<comment type="cofactor">
    <cofactor evidence="6">
        <name>FMN</name>
        <dbReference type="ChEBI" id="CHEBI:58210"/>
    </cofactor>
    <text evidence="6">Binds 1 FMN per subunit.</text>
</comment>
<dbReference type="SUPFAM" id="SSF52218">
    <property type="entry name" value="Flavoproteins"/>
    <property type="match status" value="1"/>
</dbReference>
<keyword evidence="1 6" id="KW-0285">Flavoprotein</keyword>
<dbReference type="EMBL" id="JAVIDA010000012">
    <property type="protein sequence ID" value="MDQ9071841.1"/>
    <property type="molecule type" value="Genomic_DNA"/>
</dbReference>
<comment type="caution">
    <text evidence="8">The sequence shown here is derived from an EMBL/GenBank/DDBJ whole genome shotgun (WGS) entry which is preliminary data.</text>
</comment>
<dbReference type="PANTHER" id="PTHR43741">
    <property type="entry name" value="FMN-DEPENDENT NADH-AZOREDUCTASE 1"/>
    <property type="match status" value="1"/>
</dbReference>
<dbReference type="InterPro" id="IPR029039">
    <property type="entry name" value="Flavoprotein-like_sf"/>
</dbReference>
<dbReference type="GO" id="GO:0010181">
    <property type="term" value="F:FMN binding"/>
    <property type="evidence" value="ECO:0007669"/>
    <property type="project" value="UniProtKB-UniRule"/>
</dbReference>
<evidence type="ECO:0000256" key="5">
    <source>
        <dbReference type="ARBA" id="ARBA00048542"/>
    </source>
</evidence>
<evidence type="ECO:0000256" key="1">
    <source>
        <dbReference type="ARBA" id="ARBA00022630"/>
    </source>
</evidence>
<evidence type="ECO:0000256" key="3">
    <source>
        <dbReference type="ARBA" id="ARBA00023002"/>
    </source>
</evidence>
<evidence type="ECO:0000313" key="8">
    <source>
        <dbReference type="EMBL" id="MDQ9071841.1"/>
    </source>
</evidence>
<comment type="catalytic activity">
    <reaction evidence="6">
        <text>2 a quinone + NADH + H(+) = 2 a 1,4-benzosemiquinone + NAD(+)</text>
        <dbReference type="Rhea" id="RHEA:65952"/>
        <dbReference type="ChEBI" id="CHEBI:15378"/>
        <dbReference type="ChEBI" id="CHEBI:57540"/>
        <dbReference type="ChEBI" id="CHEBI:57945"/>
        <dbReference type="ChEBI" id="CHEBI:132124"/>
        <dbReference type="ChEBI" id="CHEBI:134225"/>
    </reaction>
</comment>